<dbReference type="AlphaFoldDB" id="W7XHR0"/>
<evidence type="ECO:0000256" key="1">
    <source>
        <dbReference type="SAM" id="Phobius"/>
    </source>
</evidence>
<accession>W7XHR0</accession>
<dbReference type="KEGG" id="tet:TTHERM_001009943"/>
<feature type="transmembrane region" description="Helical" evidence="1">
    <location>
        <begin position="20"/>
        <end position="38"/>
    </location>
</feature>
<evidence type="ECO:0000313" key="3">
    <source>
        <dbReference type="Proteomes" id="UP000009168"/>
    </source>
</evidence>
<sequence length="127" mass="14252">MYSKLMELLSCLVMLQAPIYLVLILRFNVRILLVILVVKPAQNPMMQTNAQLAILVPTQAQTLENVLLVLLSQIAQNVPIALHAQLVKLDIFYRMMDLVSNLVIKVVKLAALLKMLLNALLAMMDTI</sequence>
<dbReference type="RefSeq" id="XP_012653484.1">
    <property type="nucleotide sequence ID" value="XM_012798030.1"/>
</dbReference>
<dbReference type="GeneID" id="24441395"/>
<keyword evidence="3" id="KW-1185">Reference proteome</keyword>
<evidence type="ECO:0000313" key="2">
    <source>
        <dbReference type="EMBL" id="EWS73981.1"/>
    </source>
</evidence>
<proteinExistence type="predicted"/>
<keyword evidence="1 2" id="KW-0812">Transmembrane</keyword>
<dbReference type="Proteomes" id="UP000009168">
    <property type="component" value="Unassembled WGS sequence"/>
</dbReference>
<reference evidence="3" key="1">
    <citation type="journal article" date="2006" name="PLoS Biol.">
        <title>Macronuclear genome sequence of the ciliate Tetrahymena thermophila, a model eukaryote.</title>
        <authorList>
            <person name="Eisen J.A."/>
            <person name="Coyne R.S."/>
            <person name="Wu M."/>
            <person name="Wu D."/>
            <person name="Thiagarajan M."/>
            <person name="Wortman J.R."/>
            <person name="Badger J.H."/>
            <person name="Ren Q."/>
            <person name="Amedeo P."/>
            <person name="Jones K.M."/>
            <person name="Tallon L.J."/>
            <person name="Delcher A.L."/>
            <person name="Salzberg S.L."/>
            <person name="Silva J.C."/>
            <person name="Haas B.J."/>
            <person name="Majoros W.H."/>
            <person name="Farzad M."/>
            <person name="Carlton J.M."/>
            <person name="Smith R.K. Jr."/>
            <person name="Garg J."/>
            <person name="Pearlman R.E."/>
            <person name="Karrer K.M."/>
            <person name="Sun L."/>
            <person name="Manning G."/>
            <person name="Elde N.C."/>
            <person name="Turkewitz A.P."/>
            <person name="Asai D.J."/>
            <person name="Wilkes D.E."/>
            <person name="Wang Y."/>
            <person name="Cai H."/>
            <person name="Collins K."/>
            <person name="Stewart B.A."/>
            <person name="Lee S.R."/>
            <person name="Wilamowska K."/>
            <person name="Weinberg Z."/>
            <person name="Ruzzo W.L."/>
            <person name="Wloga D."/>
            <person name="Gaertig J."/>
            <person name="Frankel J."/>
            <person name="Tsao C.-C."/>
            <person name="Gorovsky M.A."/>
            <person name="Keeling P.J."/>
            <person name="Waller R.F."/>
            <person name="Patron N.J."/>
            <person name="Cherry J.M."/>
            <person name="Stover N.A."/>
            <person name="Krieger C.J."/>
            <person name="del Toro C."/>
            <person name="Ryder H.F."/>
            <person name="Williamson S.C."/>
            <person name="Barbeau R.A."/>
            <person name="Hamilton E.P."/>
            <person name="Orias E."/>
        </authorList>
    </citation>
    <scope>NUCLEOTIDE SEQUENCE [LARGE SCALE GENOMIC DNA]</scope>
    <source>
        <strain evidence="3">SB210</strain>
    </source>
</reference>
<keyword evidence="1" id="KW-0472">Membrane</keyword>
<feature type="transmembrane region" description="Helical" evidence="1">
    <location>
        <begin position="102"/>
        <end position="124"/>
    </location>
</feature>
<dbReference type="InParanoid" id="W7XHR0"/>
<gene>
    <name evidence="2" type="ORF">TTHERM_001009943</name>
</gene>
<name>W7XHR0_TETTS</name>
<protein>
    <submittedName>
        <fullName evidence="2">Transmembrane protein, putative</fullName>
    </submittedName>
</protein>
<keyword evidence="1" id="KW-1133">Transmembrane helix</keyword>
<dbReference type="EMBL" id="GG662664">
    <property type="protein sequence ID" value="EWS73981.1"/>
    <property type="molecule type" value="Genomic_DNA"/>
</dbReference>
<organism evidence="2 3">
    <name type="scientific">Tetrahymena thermophila (strain SB210)</name>
    <dbReference type="NCBI Taxonomy" id="312017"/>
    <lineage>
        <taxon>Eukaryota</taxon>
        <taxon>Sar</taxon>
        <taxon>Alveolata</taxon>
        <taxon>Ciliophora</taxon>
        <taxon>Intramacronucleata</taxon>
        <taxon>Oligohymenophorea</taxon>
        <taxon>Hymenostomatida</taxon>
        <taxon>Tetrahymenina</taxon>
        <taxon>Tetrahymenidae</taxon>
        <taxon>Tetrahymena</taxon>
    </lineage>
</organism>